<evidence type="ECO:0000313" key="3">
    <source>
        <dbReference type="Proteomes" id="UP001321760"/>
    </source>
</evidence>
<dbReference type="AlphaFoldDB" id="A0AAV9G757"/>
<evidence type="ECO:0000256" key="1">
    <source>
        <dbReference type="SAM" id="MobiDB-lite"/>
    </source>
</evidence>
<sequence>MGSVYFLEAVIDGQSGHAWLRFPADTAPPEVYTILRHAARKGAGQGPASKPCSQKNAGRHSKEPQFRTLCVWSAPETETPFEFDVEGQKQYELLFDPASDVLCLAFRLVTETHSASEFQSSDTASVATTKTGRWIDTEVELRTERSGEDLRHIAIRWDPAVFSSYECTQCLHPYNSNPTTDGQIEDDDDYKIPSICWRDGHDPSPTHDFKPVVPRDVLEYWPDQFPQLEQVSMIVEGITSSELGHWMAGAKVIHGPLERFLVVKQSTMDKRWSIPAAFAKEMEKNFAEIGRQHGVKKPPPRCSVLVRVGYDA</sequence>
<accession>A0AAV9G757</accession>
<reference evidence="2" key="2">
    <citation type="submission" date="2023-05" db="EMBL/GenBank/DDBJ databases">
        <authorList>
            <consortium name="Lawrence Berkeley National Laboratory"/>
            <person name="Steindorff A."/>
            <person name="Hensen N."/>
            <person name="Bonometti L."/>
            <person name="Westerberg I."/>
            <person name="Brannstrom I.O."/>
            <person name="Guillou S."/>
            <person name="Cros-Aarteil S."/>
            <person name="Calhoun S."/>
            <person name="Haridas S."/>
            <person name="Kuo A."/>
            <person name="Mondo S."/>
            <person name="Pangilinan J."/>
            <person name="Riley R."/>
            <person name="Labutti K."/>
            <person name="Andreopoulos B."/>
            <person name="Lipzen A."/>
            <person name="Chen C."/>
            <person name="Yanf M."/>
            <person name="Daum C."/>
            <person name="Ng V."/>
            <person name="Clum A."/>
            <person name="Ohm R."/>
            <person name="Martin F."/>
            <person name="Silar P."/>
            <person name="Natvig D."/>
            <person name="Lalanne C."/>
            <person name="Gautier V."/>
            <person name="Ament-Velasquez S.L."/>
            <person name="Kruys A."/>
            <person name="Hutchinson M.I."/>
            <person name="Powell A.J."/>
            <person name="Barry K."/>
            <person name="Miller A.N."/>
            <person name="Grigoriev I.V."/>
            <person name="Debuchy R."/>
            <person name="Gladieux P."/>
            <person name="Thoren M.H."/>
            <person name="Johannesson H."/>
        </authorList>
    </citation>
    <scope>NUCLEOTIDE SEQUENCE</scope>
    <source>
        <strain evidence="2">PSN243</strain>
    </source>
</reference>
<comment type="caution">
    <text evidence="2">The sequence shown here is derived from an EMBL/GenBank/DDBJ whole genome shotgun (WGS) entry which is preliminary data.</text>
</comment>
<keyword evidence="3" id="KW-1185">Reference proteome</keyword>
<reference evidence="2" key="1">
    <citation type="journal article" date="2023" name="Mol. Phylogenet. Evol.">
        <title>Genome-scale phylogeny and comparative genomics of the fungal order Sordariales.</title>
        <authorList>
            <person name="Hensen N."/>
            <person name="Bonometti L."/>
            <person name="Westerberg I."/>
            <person name="Brannstrom I.O."/>
            <person name="Guillou S."/>
            <person name="Cros-Aarteil S."/>
            <person name="Calhoun S."/>
            <person name="Haridas S."/>
            <person name="Kuo A."/>
            <person name="Mondo S."/>
            <person name="Pangilinan J."/>
            <person name="Riley R."/>
            <person name="LaButti K."/>
            <person name="Andreopoulos B."/>
            <person name="Lipzen A."/>
            <person name="Chen C."/>
            <person name="Yan M."/>
            <person name="Daum C."/>
            <person name="Ng V."/>
            <person name="Clum A."/>
            <person name="Steindorff A."/>
            <person name="Ohm R.A."/>
            <person name="Martin F."/>
            <person name="Silar P."/>
            <person name="Natvig D.O."/>
            <person name="Lalanne C."/>
            <person name="Gautier V."/>
            <person name="Ament-Velasquez S.L."/>
            <person name="Kruys A."/>
            <person name="Hutchinson M.I."/>
            <person name="Powell A.J."/>
            <person name="Barry K."/>
            <person name="Miller A.N."/>
            <person name="Grigoriev I.V."/>
            <person name="Debuchy R."/>
            <person name="Gladieux P."/>
            <person name="Hiltunen Thoren M."/>
            <person name="Johannesson H."/>
        </authorList>
    </citation>
    <scope>NUCLEOTIDE SEQUENCE</scope>
    <source>
        <strain evidence="2">PSN243</strain>
    </source>
</reference>
<gene>
    <name evidence="2" type="ORF">QBC34DRAFT_386515</name>
</gene>
<protein>
    <submittedName>
        <fullName evidence="2">Uncharacterized protein</fullName>
    </submittedName>
</protein>
<name>A0AAV9G757_9PEZI</name>
<organism evidence="2 3">
    <name type="scientific">Podospora aff. communis PSN243</name>
    <dbReference type="NCBI Taxonomy" id="3040156"/>
    <lineage>
        <taxon>Eukaryota</taxon>
        <taxon>Fungi</taxon>
        <taxon>Dikarya</taxon>
        <taxon>Ascomycota</taxon>
        <taxon>Pezizomycotina</taxon>
        <taxon>Sordariomycetes</taxon>
        <taxon>Sordariomycetidae</taxon>
        <taxon>Sordariales</taxon>
        <taxon>Podosporaceae</taxon>
        <taxon>Podospora</taxon>
    </lineage>
</organism>
<proteinExistence type="predicted"/>
<dbReference type="EMBL" id="MU865997">
    <property type="protein sequence ID" value="KAK4443242.1"/>
    <property type="molecule type" value="Genomic_DNA"/>
</dbReference>
<dbReference type="Proteomes" id="UP001321760">
    <property type="component" value="Unassembled WGS sequence"/>
</dbReference>
<feature type="region of interest" description="Disordered" evidence="1">
    <location>
        <begin position="40"/>
        <end position="60"/>
    </location>
</feature>
<evidence type="ECO:0000313" key="2">
    <source>
        <dbReference type="EMBL" id="KAK4443242.1"/>
    </source>
</evidence>